<sequence length="494" mass="54872">MFKNSLFSVLLFCAYTMSFAQEKPAYTPEMQVFHSISSNEIYAFVEELCKPEYQGRQAGSPEYMACAHWVANRFAEWGLKPGGDQGSYFQHFPIHYTEMTGLGKLEIITLEGRKSYQVAKDYFPGTNSLNGRVKAPVLYVGFGLTAPELGYDDYKGIDVRGKIVLVEGGVPCSDRNHKDYRTWNEQYISTTGRITNAIEHGAIGVLLVGKTSNPNIKHQGIIFCHISEEVADDILRSSGQNQKTLKAAICKSLKPASFDTGCEVEMQTETNYNPHSQTCNVIGVWEGTDPELRNKPLILGAHLDHLGNHGGIFRGAWDNASGSAIVLETAKAFGRSGISPKRTIVFILFGAEECGILGSAYYVAHPLYPLAQTLCMINLDMVGGGDGFSMGGIKSFPQLEKHFADANEKYIHRYLKTSEYRKMSPTAVARTDGAIFNRADVPTFHTGTTGKYKNPMYYHDLRDVPELLDPEIMEDVAKFLFLGIRDITNDTEIQ</sequence>
<evidence type="ECO:0000313" key="5">
    <source>
        <dbReference type="Proteomes" id="UP000004892"/>
    </source>
</evidence>
<dbReference type="InterPro" id="IPR045175">
    <property type="entry name" value="M28_fam"/>
</dbReference>
<dbReference type="PANTHER" id="PTHR12147">
    <property type="entry name" value="METALLOPEPTIDASE M28 FAMILY MEMBER"/>
    <property type="match status" value="1"/>
</dbReference>
<organism evidence="4 5">
    <name type="scientific">Odoribacter laneus YIT 12061</name>
    <dbReference type="NCBI Taxonomy" id="742817"/>
    <lineage>
        <taxon>Bacteria</taxon>
        <taxon>Pseudomonadati</taxon>
        <taxon>Bacteroidota</taxon>
        <taxon>Bacteroidia</taxon>
        <taxon>Bacteroidales</taxon>
        <taxon>Odoribacteraceae</taxon>
        <taxon>Odoribacter</taxon>
    </lineage>
</organism>
<comment type="caution">
    <text evidence="4">The sequence shown here is derived from an EMBL/GenBank/DDBJ whole genome shotgun (WGS) entry which is preliminary data.</text>
</comment>
<evidence type="ECO:0008006" key="6">
    <source>
        <dbReference type="Google" id="ProtNLM"/>
    </source>
</evidence>
<dbReference type="Gene3D" id="3.50.30.30">
    <property type="match status" value="1"/>
</dbReference>
<evidence type="ECO:0000256" key="1">
    <source>
        <dbReference type="SAM" id="SignalP"/>
    </source>
</evidence>
<dbReference type="InterPro" id="IPR003137">
    <property type="entry name" value="PA_domain"/>
</dbReference>
<evidence type="ECO:0000259" key="3">
    <source>
        <dbReference type="Pfam" id="PF04389"/>
    </source>
</evidence>
<feature type="signal peptide" evidence="1">
    <location>
        <begin position="1"/>
        <end position="20"/>
    </location>
</feature>
<reference evidence="4 5" key="1">
    <citation type="submission" date="2012-01" db="EMBL/GenBank/DDBJ databases">
        <title>The Genome Sequence of Odoribacter laneus YIT 12061.</title>
        <authorList>
            <consortium name="The Broad Institute Genome Sequencing Platform"/>
            <person name="Earl A."/>
            <person name="Ward D."/>
            <person name="Feldgarden M."/>
            <person name="Gevers D."/>
            <person name="Morotomi M."/>
            <person name="Young S.K."/>
            <person name="Zeng Q."/>
            <person name="Gargeya S."/>
            <person name="Fitzgerald M."/>
            <person name="Haas B."/>
            <person name="Abouelleil A."/>
            <person name="Alvarado L."/>
            <person name="Arachchi H.M."/>
            <person name="Berlin A."/>
            <person name="Chapman S.B."/>
            <person name="Gearin G."/>
            <person name="Goldberg J."/>
            <person name="Griggs A."/>
            <person name="Gujja S."/>
            <person name="Hansen M."/>
            <person name="Heiman D."/>
            <person name="Howarth C."/>
            <person name="Larimer J."/>
            <person name="Lui A."/>
            <person name="MacDonald P.J.P."/>
            <person name="McCowen C."/>
            <person name="Montmayeur A."/>
            <person name="Murphy C."/>
            <person name="Neiman D."/>
            <person name="Pearson M."/>
            <person name="Priest M."/>
            <person name="Roberts A."/>
            <person name="Saif S."/>
            <person name="Shea T."/>
            <person name="Sisk P."/>
            <person name="Stolte C."/>
            <person name="Sykes S."/>
            <person name="Wortman J."/>
            <person name="Nusbaum C."/>
            <person name="Birren B."/>
        </authorList>
    </citation>
    <scope>NUCLEOTIDE SEQUENCE [LARGE SCALE GENOMIC DNA]</scope>
    <source>
        <strain evidence="4 5">YIT 12061</strain>
    </source>
</reference>
<dbReference type="InterPro" id="IPR007484">
    <property type="entry name" value="Peptidase_M28"/>
</dbReference>
<dbReference type="eggNOG" id="COG2234">
    <property type="taxonomic scope" value="Bacteria"/>
</dbReference>
<gene>
    <name evidence="4" type="ORF">HMPREF9449_00224</name>
</gene>
<name>H1DD17_9BACT</name>
<feature type="domain" description="PA" evidence="2">
    <location>
        <begin position="134"/>
        <end position="233"/>
    </location>
</feature>
<evidence type="ECO:0000259" key="2">
    <source>
        <dbReference type="Pfam" id="PF02225"/>
    </source>
</evidence>
<dbReference type="SUPFAM" id="SSF52025">
    <property type="entry name" value="PA domain"/>
    <property type="match status" value="1"/>
</dbReference>
<keyword evidence="5" id="KW-1185">Reference proteome</keyword>
<dbReference type="GO" id="GO:0006508">
    <property type="term" value="P:proteolysis"/>
    <property type="evidence" value="ECO:0007669"/>
    <property type="project" value="InterPro"/>
</dbReference>
<proteinExistence type="predicted"/>
<dbReference type="STRING" id="742817.HMPREF9449_00224"/>
<dbReference type="PATRIC" id="fig|742817.3.peg.232"/>
<dbReference type="EMBL" id="ADMC01000001">
    <property type="protein sequence ID" value="EHP51222.1"/>
    <property type="molecule type" value="Genomic_DNA"/>
</dbReference>
<evidence type="ECO:0000313" key="4">
    <source>
        <dbReference type="EMBL" id="EHP51222.1"/>
    </source>
</evidence>
<feature type="domain" description="Peptidase M28" evidence="3">
    <location>
        <begin position="280"/>
        <end position="478"/>
    </location>
</feature>
<dbReference type="GO" id="GO:0008235">
    <property type="term" value="F:metalloexopeptidase activity"/>
    <property type="evidence" value="ECO:0007669"/>
    <property type="project" value="InterPro"/>
</dbReference>
<dbReference type="Pfam" id="PF02225">
    <property type="entry name" value="PA"/>
    <property type="match status" value="1"/>
</dbReference>
<dbReference type="Pfam" id="PF04389">
    <property type="entry name" value="Peptidase_M28"/>
    <property type="match status" value="1"/>
</dbReference>
<dbReference type="InterPro" id="IPR046450">
    <property type="entry name" value="PA_dom_sf"/>
</dbReference>
<dbReference type="Proteomes" id="UP000004892">
    <property type="component" value="Unassembled WGS sequence"/>
</dbReference>
<dbReference type="PANTHER" id="PTHR12147:SF26">
    <property type="entry name" value="PEPTIDASE M28 DOMAIN-CONTAINING PROTEIN"/>
    <property type="match status" value="1"/>
</dbReference>
<accession>H1DD17</accession>
<dbReference type="HOGENOM" id="CLU_019932_2_0_10"/>
<dbReference type="SUPFAM" id="SSF53187">
    <property type="entry name" value="Zn-dependent exopeptidases"/>
    <property type="match status" value="1"/>
</dbReference>
<feature type="chain" id="PRO_5003549359" description="Peptidase M28 domain-containing protein" evidence="1">
    <location>
        <begin position="21"/>
        <end position="494"/>
    </location>
</feature>
<keyword evidence="1" id="KW-0732">Signal</keyword>
<protein>
    <recommendedName>
        <fullName evidence="6">Peptidase M28 domain-containing protein</fullName>
    </recommendedName>
</protein>
<dbReference type="AlphaFoldDB" id="H1DD17"/>
<dbReference type="Gene3D" id="3.40.630.10">
    <property type="entry name" value="Zn peptidases"/>
    <property type="match status" value="1"/>
</dbReference>